<dbReference type="Pfam" id="PF00462">
    <property type="entry name" value="Glutaredoxin"/>
    <property type="match status" value="1"/>
</dbReference>
<evidence type="ECO:0000313" key="1">
    <source>
        <dbReference type="EMBL" id="PFB09804.1"/>
    </source>
</evidence>
<comment type="caution">
    <text evidence="1">The sequence shown here is derived from an EMBL/GenBank/DDBJ whole genome shotgun (WGS) entry which is preliminary data.</text>
</comment>
<accession>A0A9X6VEV6</accession>
<dbReference type="InterPro" id="IPR002109">
    <property type="entry name" value="Glutaredoxin"/>
</dbReference>
<dbReference type="Gene3D" id="3.40.30.10">
    <property type="entry name" value="Glutaredoxin"/>
    <property type="match status" value="1"/>
</dbReference>
<proteinExistence type="predicted"/>
<reference evidence="1 2" key="1">
    <citation type="submission" date="2017-09" db="EMBL/GenBank/DDBJ databases">
        <title>Large-scale bioinformatics analysis of Bacillus genomes uncovers conserved roles of natural products in bacterial physiology.</title>
        <authorList>
            <consortium name="Agbiome Team Llc"/>
            <person name="Bleich R.M."/>
            <person name="Kirk G.J."/>
            <person name="Santa Maria K.C."/>
            <person name="Allen S.E."/>
            <person name="Farag S."/>
            <person name="Shank E.A."/>
            <person name="Bowers A."/>
        </authorList>
    </citation>
    <scope>NUCLEOTIDE SEQUENCE [LARGE SCALE GENOMIC DNA]</scope>
    <source>
        <strain evidence="1 2">AFS015413</strain>
    </source>
</reference>
<sequence length="109" mass="12342">MITKITEYNVSPINPRGNKPVKVKMFTKTVCPTCKIAKQQLSFLPVDVDITEINIEEDGTVVDIYGEEHTPEQYLTEVLDSMSTPTFEFESGRVVRGYNEGEIREELGL</sequence>
<gene>
    <name evidence="1" type="ORF">CN398_03075</name>
</gene>
<organism evidence="1 2">
    <name type="scientific">Bacillus thuringiensis</name>
    <dbReference type="NCBI Taxonomy" id="1428"/>
    <lineage>
        <taxon>Bacteria</taxon>
        <taxon>Bacillati</taxon>
        <taxon>Bacillota</taxon>
        <taxon>Bacilli</taxon>
        <taxon>Bacillales</taxon>
        <taxon>Bacillaceae</taxon>
        <taxon>Bacillus</taxon>
        <taxon>Bacillus cereus group</taxon>
    </lineage>
</organism>
<dbReference type="AlphaFoldDB" id="A0A9X6VEV6"/>
<name>A0A9X6VEV6_BACTU</name>
<protein>
    <submittedName>
        <fullName evidence="1">Uncharacterized protein</fullName>
    </submittedName>
</protein>
<dbReference type="InterPro" id="IPR036249">
    <property type="entry name" value="Thioredoxin-like_sf"/>
</dbReference>
<dbReference type="RefSeq" id="WP_062804333.1">
    <property type="nucleotide sequence ID" value="NZ_CP014847.1"/>
</dbReference>
<dbReference type="EMBL" id="NTUS01000009">
    <property type="protein sequence ID" value="PFB09804.1"/>
    <property type="molecule type" value="Genomic_DNA"/>
</dbReference>
<dbReference type="SUPFAM" id="SSF52833">
    <property type="entry name" value="Thioredoxin-like"/>
    <property type="match status" value="1"/>
</dbReference>
<evidence type="ECO:0000313" key="2">
    <source>
        <dbReference type="Proteomes" id="UP000220397"/>
    </source>
</evidence>
<dbReference type="Proteomes" id="UP000220397">
    <property type="component" value="Unassembled WGS sequence"/>
</dbReference>